<dbReference type="Gene3D" id="1.20.1280.50">
    <property type="match status" value="1"/>
</dbReference>
<reference evidence="3 4" key="2">
    <citation type="submission" date="2025-04" db="UniProtKB">
        <authorList>
            <consortium name="RefSeq"/>
        </authorList>
    </citation>
    <scope>IDENTIFICATION</scope>
</reference>
<dbReference type="AlphaFoldDB" id="A0A1S4BXZ6"/>
<dbReference type="CDD" id="cd22160">
    <property type="entry name" value="F-box_AtFBL13-like"/>
    <property type="match status" value="1"/>
</dbReference>
<dbReference type="InterPro" id="IPR050232">
    <property type="entry name" value="FBL13/AtMIF1-like"/>
</dbReference>
<dbReference type="PANTHER" id="PTHR31900">
    <property type="entry name" value="F-BOX/RNI SUPERFAMILY PROTEIN-RELATED"/>
    <property type="match status" value="1"/>
</dbReference>
<evidence type="ECO:0000313" key="4">
    <source>
        <dbReference type="RefSeq" id="XP_016493776.1"/>
    </source>
</evidence>
<dbReference type="RefSeq" id="XP_016493777.1">
    <property type="nucleotide sequence ID" value="XM_016638291.1"/>
</dbReference>
<dbReference type="PaxDb" id="4097-A0A1S4BXZ6"/>
<name>A0A1S4BXZ6_TOBAC</name>
<dbReference type="RefSeq" id="XP_016493776.1">
    <property type="nucleotide sequence ID" value="XM_016638290.1"/>
</dbReference>
<dbReference type="STRING" id="4097.A0A1S4BXZ6"/>
<accession>A0A1S4BXZ6</accession>
<dbReference type="Proteomes" id="UP000790787">
    <property type="component" value="Chromosome 16"/>
</dbReference>
<dbReference type="InterPro" id="IPR055357">
    <property type="entry name" value="LRR_At1g61320_AtMIF1"/>
</dbReference>
<sequence>MASVDLGNPSNKQTVTVTGVEETLDRISQLPESLMIQILSLLPTKEAFRSCILSKRWQYLCTSVYNLNFTDADNMPQEAFISYVDSALARCTSSKIKIFQLTFGWQHVYWSQYSQWLAFAVEKETEHVELKSFGDDYDIFTLPQFIYTCSSLITLKLIRCALDKEVIIAWKSLKSLVLIDMVLDGDDIVNLLSGSPALETLEFNVCMGFRRLEISSSNLKRLNIKSWRLLDVEDDHSLEIFAPYLQHLEISGSISDLKCRLLNVSSLVNAKLTFNNDCEKDIQDWNGYHVDDAVDSCRDYHQSFIIVVQDYLQKLSNVTNLTIGTWLTEVLCMLQLEEVPIPELKCKYLTLKLHLKKLNLCGVASLLRASPHVETLNIDVATMSLHDSFCHFKLRYLAKGDNVDLRIWTSSFVFPSLKNVKIVNSLGVCLKDHFKPGCDKLFELSKILLKNATVLEKFFIVSKKRKCRRCSTDCVSQYFLQLAEKLLGCPRSSTNSVILFQE</sequence>
<dbReference type="SUPFAM" id="SSF81383">
    <property type="entry name" value="F-box domain"/>
    <property type="match status" value="1"/>
</dbReference>
<dbReference type="OrthoDB" id="1273735at2759"/>
<dbReference type="SMART" id="SM00256">
    <property type="entry name" value="FBOX"/>
    <property type="match status" value="1"/>
</dbReference>
<evidence type="ECO:0000313" key="5">
    <source>
        <dbReference type="RefSeq" id="XP_016493777.1"/>
    </source>
</evidence>
<dbReference type="SUPFAM" id="SSF52047">
    <property type="entry name" value="RNI-like"/>
    <property type="match status" value="1"/>
</dbReference>
<dbReference type="GeneID" id="107813081"/>
<dbReference type="OMA" id="QHVDAWI"/>
<dbReference type="InterPro" id="IPR032675">
    <property type="entry name" value="LRR_dom_sf"/>
</dbReference>
<dbReference type="Gene3D" id="3.80.10.10">
    <property type="entry name" value="Ribonuclease Inhibitor"/>
    <property type="match status" value="1"/>
</dbReference>
<evidence type="ECO:0000313" key="2">
    <source>
        <dbReference type="Proteomes" id="UP000790787"/>
    </source>
</evidence>
<reference key="1">
    <citation type="journal article" date="2014" name="Nat. Commun.">
        <title>The tobacco genome sequence and its comparison with those of tomato and potato.</title>
        <authorList>
            <person name="Sierro N."/>
            <person name="Battey J.N."/>
            <person name="Ouadi S."/>
            <person name="Bakaher N."/>
            <person name="Bovet L."/>
            <person name="Willig A."/>
            <person name="Goepfert S."/>
            <person name="Peitsch M.C."/>
            <person name="Ivanov N.V."/>
        </authorList>
    </citation>
    <scope>NUCLEOTIDE SEQUENCE [LARGE SCALE GENOMIC DNA]</scope>
    <source>
        <strain>cv. TN90</strain>
    </source>
</reference>
<dbReference type="InterPro" id="IPR001810">
    <property type="entry name" value="F-box_dom"/>
</dbReference>
<dbReference type="PANTHER" id="PTHR31900:SF32">
    <property type="entry name" value="F-BOX_RNI_FBD-LIKE DOMAIN PROTEIN"/>
    <property type="match status" value="1"/>
</dbReference>
<dbReference type="InterPro" id="IPR036047">
    <property type="entry name" value="F-box-like_dom_sf"/>
</dbReference>
<organism evidence="4">
    <name type="scientific">Nicotiana tabacum</name>
    <name type="common">Common tobacco</name>
    <dbReference type="NCBI Taxonomy" id="4097"/>
    <lineage>
        <taxon>Eukaryota</taxon>
        <taxon>Viridiplantae</taxon>
        <taxon>Streptophyta</taxon>
        <taxon>Embryophyta</taxon>
        <taxon>Tracheophyta</taxon>
        <taxon>Spermatophyta</taxon>
        <taxon>Magnoliopsida</taxon>
        <taxon>eudicotyledons</taxon>
        <taxon>Gunneridae</taxon>
        <taxon>Pentapetalae</taxon>
        <taxon>asterids</taxon>
        <taxon>lamiids</taxon>
        <taxon>Solanales</taxon>
        <taxon>Solanaceae</taxon>
        <taxon>Nicotianoideae</taxon>
        <taxon>Nicotianeae</taxon>
        <taxon>Nicotiana</taxon>
    </lineage>
</organism>
<evidence type="ECO:0000259" key="1">
    <source>
        <dbReference type="PROSITE" id="PS50181"/>
    </source>
</evidence>
<feature type="domain" description="F-box" evidence="1">
    <location>
        <begin position="24"/>
        <end position="72"/>
    </location>
</feature>
<evidence type="ECO:0000313" key="3">
    <source>
        <dbReference type="RefSeq" id="XP_016493774.1"/>
    </source>
</evidence>
<gene>
    <name evidence="3 4 5" type="primary">LOC107813081</name>
</gene>
<keyword evidence="2" id="KW-1185">Reference proteome</keyword>
<dbReference type="RefSeq" id="XP_016493774.1">
    <property type="nucleotide sequence ID" value="XM_016638288.1"/>
</dbReference>
<dbReference type="Pfam" id="PF23622">
    <property type="entry name" value="LRR_At1g61320_AtMIF1"/>
    <property type="match status" value="1"/>
</dbReference>
<protein>
    <submittedName>
        <fullName evidence="3 4">F-box/LRR-repeat protein At5g02930 isoform X1</fullName>
    </submittedName>
</protein>
<dbReference type="PROSITE" id="PS50181">
    <property type="entry name" value="FBOX"/>
    <property type="match status" value="1"/>
</dbReference>
<dbReference type="Pfam" id="PF00646">
    <property type="entry name" value="F-box"/>
    <property type="match status" value="1"/>
</dbReference>
<dbReference type="KEGG" id="nta:107813081"/>
<proteinExistence type="predicted"/>
<dbReference type="InterPro" id="IPR053781">
    <property type="entry name" value="F-box_AtFBL13-like"/>
</dbReference>